<comment type="caution">
    <text evidence="1">The sequence shown here is derived from an EMBL/GenBank/DDBJ whole genome shotgun (WGS) entry which is preliminary data.</text>
</comment>
<reference evidence="1 2" key="1">
    <citation type="submission" date="2018-01" db="EMBL/GenBank/DDBJ databases">
        <title>Co-occurrence of chitin degradation, pigmentation and bioactivity in marine Pseudoalteromonas.</title>
        <authorList>
            <person name="Paulsen S."/>
            <person name="Gram L."/>
            <person name="Machado H."/>
        </authorList>
    </citation>
    <scope>NUCLEOTIDE SEQUENCE [LARGE SCALE GENOMIC DNA]</scope>
    <source>
        <strain evidence="1 2">S3898</strain>
    </source>
</reference>
<dbReference type="EMBL" id="PPSX01000029">
    <property type="protein sequence ID" value="RZQ53416.1"/>
    <property type="molecule type" value="Genomic_DNA"/>
</dbReference>
<dbReference type="AlphaFoldDB" id="A0A4Q7IPN9"/>
<dbReference type="RefSeq" id="WP_130255314.1">
    <property type="nucleotide sequence ID" value="NZ_PPSX01000029.1"/>
</dbReference>
<protein>
    <submittedName>
        <fullName evidence="1">Uncharacterized protein</fullName>
    </submittedName>
</protein>
<evidence type="ECO:0000313" key="2">
    <source>
        <dbReference type="Proteomes" id="UP000291338"/>
    </source>
</evidence>
<sequence>MKEVEFSHKFIINKSGIPFSETEHSGSIELDITEQSVYLSGDKNGLLALASKLIEVANCDIDGYHKHLDEIELPKVIIKPENIELNIGKLNS</sequence>
<organism evidence="1 2">
    <name type="scientific">Pseudoalteromonas phenolica</name>
    <dbReference type="NCBI Taxonomy" id="161398"/>
    <lineage>
        <taxon>Bacteria</taxon>
        <taxon>Pseudomonadati</taxon>
        <taxon>Pseudomonadota</taxon>
        <taxon>Gammaproteobacteria</taxon>
        <taxon>Alteromonadales</taxon>
        <taxon>Pseudoalteromonadaceae</taxon>
        <taxon>Pseudoalteromonas</taxon>
    </lineage>
</organism>
<name>A0A4Q7IPN9_9GAMM</name>
<evidence type="ECO:0000313" key="1">
    <source>
        <dbReference type="EMBL" id="RZQ53416.1"/>
    </source>
</evidence>
<dbReference type="Pfam" id="PF15566">
    <property type="entry name" value="Imm32"/>
    <property type="match status" value="1"/>
</dbReference>
<accession>A0A4Q7IPN9</accession>
<proteinExistence type="predicted"/>
<dbReference type="Proteomes" id="UP000291338">
    <property type="component" value="Unassembled WGS sequence"/>
</dbReference>
<dbReference type="InterPro" id="IPR029083">
    <property type="entry name" value="Imm32"/>
</dbReference>
<gene>
    <name evidence="1" type="ORF">C1E23_09430</name>
</gene>